<evidence type="ECO:0000313" key="4">
    <source>
        <dbReference type="Proteomes" id="UP001234989"/>
    </source>
</evidence>
<dbReference type="GO" id="GO:0006520">
    <property type="term" value="P:amino acid metabolic process"/>
    <property type="evidence" value="ECO:0007669"/>
    <property type="project" value="TreeGrafter"/>
</dbReference>
<evidence type="ECO:0000259" key="2">
    <source>
        <dbReference type="Pfam" id="PF04864"/>
    </source>
</evidence>
<keyword evidence="4" id="KW-1185">Reference proteome</keyword>
<dbReference type="SUPFAM" id="SSF53383">
    <property type="entry name" value="PLP-dependent transferases"/>
    <property type="match status" value="1"/>
</dbReference>
<dbReference type="InterPro" id="IPR015424">
    <property type="entry name" value="PyrdxlP-dep_Trfase"/>
</dbReference>
<organism evidence="3 4">
    <name type="scientific">Solanum verrucosum</name>
    <dbReference type="NCBI Taxonomy" id="315347"/>
    <lineage>
        <taxon>Eukaryota</taxon>
        <taxon>Viridiplantae</taxon>
        <taxon>Streptophyta</taxon>
        <taxon>Embryophyta</taxon>
        <taxon>Tracheophyta</taxon>
        <taxon>Spermatophyta</taxon>
        <taxon>Magnoliopsida</taxon>
        <taxon>eudicotyledons</taxon>
        <taxon>Gunneridae</taxon>
        <taxon>Pentapetalae</taxon>
        <taxon>asterids</taxon>
        <taxon>lamiids</taxon>
        <taxon>Solanales</taxon>
        <taxon>Solanaceae</taxon>
        <taxon>Solanoideae</taxon>
        <taxon>Solaneae</taxon>
        <taxon>Solanum</taxon>
    </lineage>
</organism>
<evidence type="ECO:0000313" key="3">
    <source>
        <dbReference type="EMBL" id="WMV08296.1"/>
    </source>
</evidence>
<dbReference type="Proteomes" id="UP001234989">
    <property type="component" value="Chromosome 1"/>
</dbReference>
<reference evidence="3" key="1">
    <citation type="submission" date="2023-08" db="EMBL/GenBank/DDBJ databases">
        <title>A de novo genome assembly of Solanum verrucosum Schlechtendal, a Mexican diploid species geographically isolated from the other diploid A-genome species in potato relatives.</title>
        <authorList>
            <person name="Hosaka K."/>
        </authorList>
    </citation>
    <scope>NUCLEOTIDE SEQUENCE</scope>
    <source>
        <tissue evidence="3">Young leaves</tissue>
    </source>
</reference>
<dbReference type="AlphaFoldDB" id="A0AAF0PPK3"/>
<sequence>GDPTMYESYWRKIGNKCNITFNGDDSLSYFAYGKSLCWLLESKLEEPLKRLHNVVGNAILDDHYIVVGTGSSQLVQAALYALSPSDQLEPIGVVSATFFYSVHGYTAYPCVTDFVRSGLNKWAGEVTTFEKDEPYIELITSPYNTNGIIREHVVNGDQEKLIYDLAYYWPQYTSITSCANHDVMLFTISKCTGHAGSRIGWALVKDKEVARKMTKFMEICTIVVSKEAQLRDAKILEVVSNSCLDFTLENFLEYSQSLMIDRWKRLRQLLRADHGAADGPSSVSWLQASVYWFLAPPSTVHFTDRESHRGSSLGSRGLLAQDEEPIHDKSSRSQPVVGFLGSLSEH</sequence>
<feature type="non-terminal residue" evidence="3">
    <location>
        <position position="1"/>
    </location>
</feature>
<keyword evidence="1" id="KW-0663">Pyridoxal phosphate</keyword>
<evidence type="ECO:0000256" key="1">
    <source>
        <dbReference type="ARBA" id="ARBA00022898"/>
    </source>
</evidence>
<accession>A0AAF0PPK3</accession>
<protein>
    <recommendedName>
        <fullName evidence="2">Alliinase C-terminal domain-containing protein</fullName>
    </recommendedName>
</protein>
<dbReference type="InterPro" id="IPR015421">
    <property type="entry name" value="PyrdxlP-dep_Trfase_major"/>
</dbReference>
<feature type="domain" description="Alliinase C-terminal" evidence="2">
    <location>
        <begin position="1"/>
        <end position="272"/>
    </location>
</feature>
<proteinExistence type="predicted"/>
<dbReference type="PANTHER" id="PTHR43795">
    <property type="entry name" value="BIFUNCTIONAL ASPARTATE AMINOTRANSFERASE AND GLUTAMATE/ASPARTATE-PREPHENATE AMINOTRANSFERASE-RELATED"/>
    <property type="match status" value="1"/>
</dbReference>
<dbReference type="EMBL" id="CP133612">
    <property type="protein sequence ID" value="WMV08296.1"/>
    <property type="molecule type" value="Genomic_DNA"/>
</dbReference>
<name>A0AAF0PPK3_SOLVR</name>
<dbReference type="InterPro" id="IPR006948">
    <property type="entry name" value="Alliinase_C"/>
</dbReference>
<gene>
    <name evidence="3" type="ORF">MTR67_001681</name>
</gene>
<dbReference type="PANTHER" id="PTHR43795:SF15">
    <property type="entry name" value="TRYPTOPHAN AMINOTRANSFERASE-RELATED PROTEIN 1"/>
    <property type="match status" value="1"/>
</dbReference>
<dbReference type="GO" id="GO:0008483">
    <property type="term" value="F:transaminase activity"/>
    <property type="evidence" value="ECO:0007669"/>
    <property type="project" value="TreeGrafter"/>
</dbReference>
<dbReference type="Gene3D" id="3.40.640.10">
    <property type="entry name" value="Type I PLP-dependent aspartate aminotransferase-like (Major domain)"/>
    <property type="match status" value="1"/>
</dbReference>
<dbReference type="GO" id="GO:0016846">
    <property type="term" value="F:carbon-sulfur lyase activity"/>
    <property type="evidence" value="ECO:0007669"/>
    <property type="project" value="InterPro"/>
</dbReference>
<dbReference type="Pfam" id="PF04864">
    <property type="entry name" value="Alliinase_C"/>
    <property type="match status" value="1"/>
</dbReference>
<dbReference type="InterPro" id="IPR050478">
    <property type="entry name" value="Ethylene_sulfur-biosynth"/>
</dbReference>